<accession>A0A150MGP7</accession>
<dbReference type="EMBL" id="LQYW01000165">
    <property type="protein sequence ID" value="KYD23462.1"/>
    <property type="molecule type" value="Genomic_DNA"/>
</dbReference>
<gene>
    <name evidence="1" type="ORF">B4110_3216</name>
</gene>
<organism evidence="1 2">
    <name type="scientific">Parageobacillus toebii</name>
    <dbReference type="NCBI Taxonomy" id="153151"/>
    <lineage>
        <taxon>Bacteria</taxon>
        <taxon>Bacillati</taxon>
        <taxon>Bacillota</taxon>
        <taxon>Bacilli</taxon>
        <taxon>Bacillales</taxon>
        <taxon>Anoxybacillaceae</taxon>
        <taxon>Parageobacillus</taxon>
    </lineage>
</organism>
<dbReference type="AlphaFoldDB" id="A0A150MGP7"/>
<evidence type="ECO:0000313" key="2">
    <source>
        <dbReference type="Proteomes" id="UP000075324"/>
    </source>
</evidence>
<dbReference type="Proteomes" id="UP000075324">
    <property type="component" value="Unassembled WGS sequence"/>
</dbReference>
<protein>
    <submittedName>
        <fullName evidence="1">Uncharacterized protein</fullName>
    </submittedName>
</protein>
<dbReference type="PATRIC" id="fig|153151.4.peg.1635"/>
<dbReference type="RefSeq" id="WP_062679057.1">
    <property type="nucleotide sequence ID" value="NZ_LQYW01000165.1"/>
</dbReference>
<comment type="caution">
    <text evidence="1">The sequence shown here is derived from an EMBL/GenBank/DDBJ whole genome shotgun (WGS) entry which is preliminary data.</text>
</comment>
<reference evidence="1 2" key="1">
    <citation type="submission" date="2016-01" db="EMBL/GenBank/DDBJ databases">
        <title>Draft Genome Sequences of Seven Thermophilic Sporeformers Isolated from Foods.</title>
        <authorList>
            <person name="Berendsen E.M."/>
            <person name="Wells-Bennik M.H."/>
            <person name="Krawcyk A.O."/>
            <person name="De Jong A."/>
            <person name="Holsappel S."/>
            <person name="Eijlander R.T."/>
            <person name="Kuipers O.P."/>
        </authorList>
    </citation>
    <scope>NUCLEOTIDE SEQUENCE [LARGE SCALE GENOMIC DNA]</scope>
    <source>
        <strain evidence="1 2">B4110</strain>
    </source>
</reference>
<evidence type="ECO:0000313" key="1">
    <source>
        <dbReference type="EMBL" id="KYD23462.1"/>
    </source>
</evidence>
<sequence>MVITKIEEDFIISPNIEVATFRNDIQLLNLVQTGMQVLNSNLLNLDMATFLRDAYKLGQISFKAIIDAKRKNGDYIEIHRKQVNWLVNYFYYLSELRKNNISYSYCPVLNQHPLEVINGELIGKEHLINACTPERKKDISSSYGEGLGFLLLASLPNVSPFGVLKIINGKESTPDFIVINKFKKVVMLSEVKSSINDRPSDPKDQLSKYSSNISGLGIQVKFNSGKSPVEIILKDPQYNILDGSIVSSIYTNVTILESLLRIEEKDIVKVKNPEWAREVVRLFKGILENNHLERMEKININEVIVDNYFFTGIDKLDHFFNLYFDYKEDSSKGFEKIFKIIV</sequence>
<name>A0A150MGP7_9BACL</name>
<proteinExistence type="predicted"/>